<dbReference type="RefSeq" id="WP_171556494.1">
    <property type="nucleotide sequence ID" value="NZ_JABFCS010000001.1"/>
</dbReference>
<sequence>MSSQPVNRRWLVERSRLPTQQLDALLVQLVREGALEVIDPARFAEREAPPRGC</sequence>
<accession>A0A849K9C8</accession>
<reference evidence="1 2" key="1">
    <citation type="submission" date="2020-05" db="EMBL/GenBank/DDBJ databases">
        <authorList>
            <person name="Khan S.A."/>
            <person name="Jeon C.O."/>
            <person name="Chun B.H."/>
        </authorList>
    </citation>
    <scope>NUCLEOTIDE SEQUENCE [LARGE SCALE GENOMIC DNA]</scope>
    <source>
        <strain evidence="1 2">B156</strain>
    </source>
</reference>
<proteinExistence type="predicted"/>
<dbReference type="EMBL" id="JABFCS010000001">
    <property type="protein sequence ID" value="NNU42096.1"/>
    <property type="molecule type" value="Genomic_DNA"/>
</dbReference>
<gene>
    <name evidence="1" type="ORF">HK415_01385</name>
</gene>
<reference evidence="1 2" key="2">
    <citation type="submission" date="2020-06" db="EMBL/GenBank/DDBJ databases">
        <title>Ramlibacter rhizophilus sp. nov., isolated from rhizosphere soil of national flower Mugunghwa from South Korea.</title>
        <authorList>
            <person name="Zheng-Fei Y."/>
            <person name="Huan T."/>
        </authorList>
    </citation>
    <scope>NUCLEOTIDE SEQUENCE [LARGE SCALE GENOMIC DNA]</scope>
    <source>
        <strain evidence="1 2">B156</strain>
    </source>
</reference>
<keyword evidence="2" id="KW-1185">Reference proteome</keyword>
<name>A0A849K9C8_9BURK</name>
<dbReference type="Proteomes" id="UP000552954">
    <property type="component" value="Unassembled WGS sequence"/>
</dbReference>
<comment type="caution">
    <text evidence="1">The sequence shown here is derived from an EMBL/GenBank/DDBJ whole genome shotgun (WGS) entry which is preliminary data.</text>
</comment>
<protein>
    <submittedName>
        <fullName evidence="1">Uncharacterized protein</fullName>
    </submittedName>
</protein>
<evidence type="ECO:0000313" key="1">
    <source>
        <dbReference type="EMBL" id="NNU42096.1"/>
    </source>
</evidence>
<dbReference type="AlphaFoldDB" id="A0A849K9C8"/>
<organism evidence="1 2">
    <name type="scientific">Ramlibacter montanisoli</name>
    <dbReference type="NCBI Taxonomy" id="2732512"/>
    <lineage>
        <taxon>Bacteria</taxon>
        <taxon>Pseudomonadati</taxon>
        <taxon>Pseudomonadota</taxon>
        <taxon>Betaproteobacteria</taxon>
        <taxon>Burkholderiales</taxon>
        <taxon>Comamonadaceae</taxon>
        <taxon>Ramlibacter</taxon>
    </lineage>
</organism>
<evidence type="ECO:0000313" key="2">
    <source>
        <dbReference type="Proteomes" id="UP000552954"/>
    </source>
</evidence>